<protein>
    <submittedName>
        <fullName evidence="2">Uncharacterized protein</fullName>
    </submittedName>
</protein>
<reference evidence="2 3" key="1">
    <citation type="journal article" date="2011" name="J. Bacteriol.">
        <title>Genome of Ochrobactrum anthropi ATCC 49188 T, a versatile opportunistic pathogen and symbiont of several eukaryotic hosts.</title>
        <authorList>
            <person name="Chain P.S."/>
            <person name="Lang D.M."/>
            <person name="Comerci D.J."/>
            <person name="Malfatti S.A."/>
            <person name="Vergez L.M."/>
            <person name="Shin M."/>
            <person name="Ugalde R.A."/>
            <person name="Garcia E."/>
            <person name="Tolmasky M.E."/>
        </authorList>
    </citation>
    <scope>NUCLEOTIDE SEQUENCE [LARGE SCALE GENOMIC DNA]</scope>
    <source>
        <strain evidence="3">ATCC 49188 / DSM 6882 / CCUG 24695 / JCM 21032 / LMG 3331 / NBRC 15819 / NCTC 12168 / Alc 37</strain>
    </source>
</reference>
<feature type="region of interest" description="Disordered" evidence="1">
    <location>
        <begin position="16"/>
        <end position="41"/>
    </location>
</feature>
<dbReference type="AlphaFoldDB" id="A6WWK6"/>
<evidence type="ECO:0000313" key="2">
    <source>
        <dbReference type="EMBL" id="ABS13360.1"/>
    </source>
</evidence>
<proteinExistence type="predicted"/>
<dbReference type="HOGENOM" id="CLU_2288658_0_0_5"/>
<name>A6WWK6_BRUA4</name>
<keyword evidence="3" id="KW-1185">Reference proteome</keyword>
<sequence>MQPGEPVPPSVLEIGQKRQANECRSANGNHAGDKPDADDKADAAQRLGAVVLSSAQLIGRQMAREDFEKSLRAANDNQRDKSWKSGSIIRTMNNVHIPFLR</sequence>
<dbReference type="KEGG" id="oan:Oant_0631"/>
<dbReference type="EMBL" id="CP000758">
    <property type="protein sequence ID" value="ABS13360.1"/>
    <property type="molecule type" value="Genomic_DNA"/>
</dbReference>
<feature type="compositionally biased region" description="Basic and acidic residues" evidence="1">
    <location>
        <begin position="31"/>
        <end position="41"/>
    </location>
</feature>
<accession>A6WWK6</accession>
<evidence type="ECO:0000256" key="1">
    <source>
        <dbReference type="SAM" id="MobiDB-lite"/>
    </source>
</evidence>
<dbReference type="STRING" id="439375.Oant_0631"/>
<evidence type="ECO:0000313" key="3">
    <source>
        <dbReference type="Proteomes" id="UP000002301"/>
    </source>
</evidence>
<organism evidence="2 3">
    <name type="scientific">Brucella anthropi (strain ATCC 49188 / DSM 6882 / CCUG 24695 / JCM 21032 / LMG 3331 / NBRC 15819 / NCTC 12168 / Alc 37)</name>
    <name type="common">Ochrobactrum anthropi</name>
    <dbReference type="NCBI Taxonomy" id="439375"/>
    <lineage>
        <taxon>Bacteria</taxon>
        <taxon>Pseudomonadati</taxon>
        <taxon>Pseudomonadota</taxon>
        <taxon>Alphaproteobacteria</taxon>
        <taxon>Hyphomicrobiales</taxon>
        <taxon>Brucellaceae</taxon>
        <taxon>Brucella/Ochrobactrum group</taxon>
        <taxon>Brucella</taxon>
    </lineage>
</organism>
<gene>
    <name evidence="2" type="ordered locus">Oant_0631</name>
</gene>
<dbReference type="Proteomes" id="UP000002301">
    <property type="component" value="Chromosome 1"/>
</dbReference>